<dbReference type="SUPFAM" id="SSF53474">
    <property type="entry name" value="alpha/beta-Hydrolases"/>
    <property type="match status" value="1"/>
</dbReference>
<dbReference type="Gene3D" id="3.40.50.1820">
    <property type="entry name" value="alpha/beta hydrolase"/>
    <property type="match status" value="1"/>
</dbReference>
<proteinExistence type="predicted"/>
<dbReference type="InterPro" id="IPR029058">
    <property type="entry name" value="AB_hydrolase_fold"/>
</dbReference>
<dbReference type="PANTHER" id="PTHR43037:SF1">
    <property type="entry name" value="BLL1128 PROTEIN"/>
    <property type="match status" value="1"/>
</dbReference>
<name>A0ABQ4ETH6_9ACTN</name>
<evidence type="ECO:0000256" key="1">
    <source>
        <dbReference type="ARBA" id="ARBA00022729"/>
    </source>
</evidence>
<gene>
    <name evidence="5" type="primary">lpqP_2</name>
    <name evidence="5" type="ORF">Pma05_45400</name>
</gene>
<dbReference type="Proteomes" id="UP000621500">
    <property type="component" value="Unassembled WGS sequence"/>
</dbReference>
<dbReference type="InterPro" id="IPR010126">
    <property type="entry name" value="Esterase_phb"/>
</dbReference>
<evidence type="ECO:0000256" key="4">
    <source>
        <dbReference type="SAM" id="SignalP"/>
    </source>
</evidence>
<dbReference type="PANTHER" id="PTHR43037">
    <property type="entry name" value="UNNAMED PRODUCT-RELATED"/>
    <property type="match status" value="1"/>
</dbReference>
<keyword evidence="6" id="KW-1185">Reference proteome</keyword>
<evidence type="ECO:0000256" key="2">
    <source>
        <dbReference type="ARBA" id="ARBA00022801"/>
    </source>
</evidence>
<feature type="region of interest" description="Disordered" evidence="3">
    <location>
        <begin position="24"/>
        <end position="53"/>
    </location>
</feature>
<dbReference type="InterPro" id="IPR050955">
    <property type="entry name" value="Plant_Biomass_Hydrol_Est"/>
</dbReference>
<keyword evidence="1 4" id="KW-0732">Signal</keyword>
<reference evidence="5 6" key="1">
    <citation type="submission" date="2021-01" db="EMBL/GenBank/DDBJ databases">
        <title>Whole genome shotgun sequence of Plantactinospora mayteni NBRC 109088.</title>
        <authorList>
            <person name="Komaki H."/>
            <person name="Tamura T."/>
        </authorList>
    </citation>
    <scope>NUCLEOTIDE SEQUENCE [LARGE SCALE GENOMIC DNA]</scope>
    <source>
        <strain evidence="5 6">NBRC 109088</strain>
    </source>
</reference>
<evidence type="ECO:0000313" key="5">
    <source>
        <dbReference type="EMBL" id="GIG97967.1"/>
    </source>
</evidence>
<dbReference type="Pfam" id="PF10503">
    <property type="entry name" value="Esterase_PHB"/>
    <property type="match status" value="1"/>
</dbReference>
<feature type="signal peptide" evidence="4">
    <location>
        <begin position="1"/>
        <end position="25"/>
    </location>
</feature>
<protein>
    <recommendedName>
        <fullName evidence="7">Polyhydroxybutyrate depolymerase</fullName>
    </recommendedName>
</protein>
<evidence type="ECO:0008006" key="7">
    <source>
        <dbReference type="Google" id="ProtNLM"/>
    </source>
</evidence>
<evidence type="ECO:0000256" key="3">
    <source>
        <dbReference type="SAM" id="MobiDB-lite"/>
    </source>
</evidence>
<dbReference type="RefSeq" id="WP_203859435.1">
    <property type="nucleotide sequence ID" value="NZ_BAAAZQ010000006.1"/>
</dbReference>
<evidence type="ECO:0000313" key="6">
    <source>
        <dbReference type="Proteomes" id="UP000621500"/>
    </source>
</evidence>
<dbReference type="PROSITE" id="PS51257">
    <property type="entry name" value="PROKAR_LIPOPROTEIN"/>
    <property type="match status" value="1"/>
</dbReference>
<feature type="chain" id="PRO_5047282318" description="Polyhydroxybutyrate depolymerase" evidence="4">
    <location>
        <begin position="26"/>
        <end position="298"/>
    </location>
</feature>
<comment type="caution">
    <text evidence="5">The sequence shown here is derived from an EMBL/GenBank/DDBJ whole genome shotgun (WGS) entry which is preliminary data.</text>
</comment>
<organism evidence="5 6">
    <name type="scientific">Plantactinospora mayteni</name>
    <dbReference type="NCBI Taxonomy" id="566021"/>
    <lineage>
        <taxon>Bacteria</taxon>
        <taxon>Bacillati</taxon>
        <taxon>Actinomycetota</taxon>
        <taxon>Actinomycetes</taxon>
        <taxon>Micromonosporales</taxon>
        <taxon>Micromonosporaceae</taxon>
        <taxon>Plantactinospora</taxon>
    </lineage>
</organism>
<accession>A0ABQ4ETH6</accession>
<keyword evidence="2" id="KW-0378">Hydrolase</keyword>
<dbReference type="EMBL" id="BONX01000031">
    <property type="protein sequence ID" value="GIG97967.1"/>
    <property type="molecule type" value="Genomic_DNA"/>
</dbReference>
<feature type="compositionally biased region" description="Low complexity" evidence="3">
    <location>
        <begin position="36"/>
        <end position="51"/>
    </location>
</feature>
<sequence>MRSIGRSILAAIALTAVIGTTTACGAEDDTGTETDPGASRAARPAVSPAPGDHTLAIDRAGKERTWALHAPPGYRPGTPIPLVVAVHGTGQSPERLRDISGLDTLADTEGFLVAYPKSLNNEFSRAAEQGDDVNFVRALVDTLVKEWSVDPARVYATGFSSGAEMTYALGVEAPEVFAAIAPVSGAFAGSPAASDPNYKPSRPVSLITFIGREDRSSSRMYGGLSRWQKNLGCTVGKPVWVDADRTVNRTASTCPDGSQVVDYTVNGMGHAWPSATGYRTAVDATAAMWEFFVANPRR</sequence>